<dbReference type="SUPFAM" id="SSF55729">
    <property type="entry name" value="Acyl-CoA N-acyltransferases (Nat)"/>
    <property type="match status" value="1"/>
</dbReference>
<evidence type="ECO:0000313" key="3">
    <source>
        <dbReference type="Proteomes" id="UP000670475"/>
    </source>
</evidence>
<dbReference type="GO" id="GO:0016747">
    <property type="term" value="F:acyltransferase activity, transferring groups other than amino-acyl groups"/>
    <property type="evidence" value="ECO:0007669"/>
    <property type="project" value="InterPro"/>
</dbReference>
<dbReference type="EMBL" id="JAGIQL010000076">
    <property type="protein sequence ID" value="MBP0459546.1"/>
    <property type="molecule type" value="Genomic_DNA"/>
</dbReference>
<protein>
    <submittedName>
        <fullName evidence="2">GNAT family N-acetyltransferase</fullName>
    </submittedName>
</protein>
<dbReference type="Proteomes" id="UP000670475">
    <property type="component" value="Unassembled WGS sequence"/>
</dbReference>
<dbReference type="CDD" id="cd04301">
    <property type="entry name" value="NAT_SF"/>
    <property type="match status" value="1"/>
</dbReference>
<dbReference type="Gene3D" id="3.40.630.30">
    <property type="match status" value="1"/>
</dbReference>
<feature type="domain" description="N-acetyltransferase" evidence="1">
    <location>
        <begin position="17"/>
        <end position="159"/>
    </location>
</feature>
<gene>
    <name evidence="2" type="ORF">JFN87_18855</name>
</gene>
<dbReference type="InterPro" id="IPR000182">
    <property type="entry name" value="GNAT_dom"/>
</dbReference>
<comment type="caution">
    <text evidence="2">The sequence shown here is derived from an EMBL/GenBank/DDBJ whole genome shotgun (WGS) entry which is preliminary data.</text>
</comment>
<keyword evidence="3" id="KW-1185">Reference proteome</keyword>
<dbReference type="RefSeq" id="WP_209341477.1">
    <property type="nucleotide sequence ID" value="NZ_JAGIQL010000076.1"/>
</dbReference>
<proteinExistence type="predicted"/>
<organism evidence="2 3">
    <name type="scientific">Streptomyces montanisoli</name>
    <dbReference type="NCBI Taxonomy" id="2798581"/>
    <lineage>
        <taxon>Bacteria</taxon>
        <taxon>Bacillati</taxon>
        <taxon>Actinomycetota</taxon>
        <taxon>Actinomycetes</taxon>
        <taxon>Kitasatosporales</taxon>
        <taxon>Streptomycetaceae</taxon>
        <taxon>Streptomyces</taxon>
    </lineage>
</organism>
<evidence type="ECO:0000259" key="1">
    <source>
        <dbReference type="PROSITE" id="PS51186"/>
    </source>
</evidence>
<reference evidence="2" key="1">
    <citation type="submission" date="2021-03" db="EMBL/GenBank/DDBJ databases">
        <title>Whole genome sequence of Streptomyces bomunensis MMS17-BM035.</title>
        <authorList>
            <person name="Lee J.H."/>
        </authorList>
    </citation>
    <scope>NUCLEOTIDE SEQUENCE</scope>
    <source>
        <strain evidence="2">MMS17-BM035</strain>
    </source>
</reference>
<dbReference type="Pfam" id="PF00583">
    <property type="entry name" value="Acetyltransf_1"/>
    <property type="match status" value="1"/>
</dbReference>
<evidence type="ECO:0000313" key="2">
    <source>
        <dbReference type="EMBL" id="MBP0459546.1"/>
    </source>
</evidence>
<name>A0A940RWR7_9ACTN</name>
<dbReference type="PROSITE" id="PS51186">
    <property type="entry name" value="GNAT"/>
    <property type="match status" value="1"/>
</dbReference>
<sequence length="187" mass="20384">MDGEPATARAAGEGPGWRLRSAVAEDVEVIAELKAEVMRADLERLGRYDEHRVRQRLRDSFSMRHTSIIMVGRTLAGCVTVRPAEGRHWLEHFYLAPGQQGRGLGSSVLRAVLERTDAQGVDVGLIVLRGSAARRLYERHGFAVESQDPIDVVMSRAAGGPGQAATAPPWAWRRGRVGRVAAVPDGQ</sequence>
<dbReference type="AlphaFoldDB" id="A0A940RWR7"/>
<dbReference type="InterPro" id="IPR016181">
    <property type="entry name" value="Acyl_CoA_acyltransferase"/>
</dbReference>
<accession>A0A940RWR7</accession>